<reference evidence="7 8" key="1">
    <citation type="submission" date="2018-01" db="EMBL/GenBank/DDBJ databases">
        <title>Draft genome sequence of Sphaerisporangium sp. 7K107.</title>
        <authorList>
            <person name="Sahin N."/>
            <person name="Saygin H."/>
            <person name="Ay H."/>
        </authorList>
    </citation>
    <scope>NUCLEOTIDE SEQUENCE [LARGE SCALE GENOMIC DNA]</scope>
    <source>
        <strain evidence="7 8">7K107</strain>
    </source>
</reference>
<keyword evidence="2 4" id="KW-0808">Transferase</keyword>
<dbReference type="Pfam" id="PF01938">
    <property type="entry name" value="TRAM"/>
    <property type="match status" value="1"/>
</dbReference>
<dbReference type="PANTHER" id="PTHR11061:SF30">
    <property type="entry name" value="TRNA (URACIL(54)-C(5))-METHYLTRANSFERASE"/>
    <property type="match status" value="1"/>
</dbReference>
<evidence type="ECO:0000256" key="5">
    <source>
        <dbReference type="PROSITE-ProRule" id="PRU10015"/>
    </source>
</evidence>
<feature type="binding site" evidence="4">
    <location>
        <position position="343"/>
    </location>
    <ligand>
        <name>S-adenosyl-L-methionine</name>
        <dbReference type="ChEBI" id="CHEBI:59789"/>
    </ligand>
</feature>
<gene>
    <name evidence="7" type="ORF">C1I98_15505</name>
</gene>
<dbReference type="GO" id="GO:0070475">
    <property type="term" value="P:rRNA base methylation"/>
    <property type="evidence" value="ECO:0007669"/>
    <property type="project" value="TreeGrafter"/>
</dbReference>
<name>A0A2W2GSG0_9ACTN</name>
<feature type="domain" description="TRAM" evidence="6">
    <location>
        <begin position="1"/>
        <end position="56"/>
    </location>
</feature>
<feature type="binding site" evidence="4">
    <location>
        <position position="301"/>
    </location>
    <ligand>
        <name>S-adenosyl-L-methionine</name>
        <dbReference type="ChEBI" id="CHEBI:59789"/>
    </ligand>
</feature>
<sequence>MDELLDVKVERVAHGGWCVGRHEGRVVFVRHALPGERVRARVTEEASRFLRADAVEIIEPSPDRVSPPCPYAGPGRCGGCDWQHAALPAQRLLKAAVVTEQLKRLAGIEREVVVEEVPGAPGGLGWRTRVRFAVRQDGVAGLRRHRSHTVEPVEACLIAHPEAEAAGVETKSWRGASAVEVIASSAGDRAVVVTPKGRRGVAVPDLDAPAAVLVDRGRGRTEAARGRGGVRERAGGREFEVTGSGFWQVHPGAAEALREAVLAFAAPRPGERVLDLYCGAGLFTAALAEAVGREGAVTGVESDAAAVRDARRNLRDLPQVRIERATVDDALAGLEAADLVVADPPRTGLGQGVTGGIAAHSPTRIVYVSCDPATLARDIALLGGLGYELAALRAFDAFPMTHHVECVAHLVRA</sequence>
<dbReference type="GO" id="GO:0070041">
    <property type="term" value="F:rRNA (uridine-C5-)-methyltransferase activity"/>
    <property type="evidence" value="ECO:0007669"/>
    <property type="project" value="TreeGrafter"/>
</dbReference>
<dbReference type="PROSITE" id="PS01230">
    <property type="entry name" value="TRMA_1"/>
    <property type="match status" value="1"/>
</dbReference>
<dbReference type="Proteomes" id="UP000248544">
    <property type="component" value="Unassembled WGS sequence"/>
</dbReference>
<organism evidence="7 8">
    <name type="scientific">Spongiactinospora gelatinilytica</name>
    <dbReference type="NCBI Taxonomy" id="2666298"/>
    <lineage>
        <taxon>Bacteria</taxon>
        <taxon>Bacillati</taxon>
        <taxon>Actinomycetota</taxon>
        <taxon>Actinomycetes</taxon>
        <taxon>Streptosporangiales</taxon>
        <taxon>Streptosporangiaceae</taxon>
        <taxon>Spongiactinospora</taxon>
    </lineage>
</organism>
<feature type="binding site" evidence="4">
    <location>
        <position position="248"/>
    </location>
    <ligand>
        <name>S-adenosyl-L-methionine</name>
        <dbReference type="ChEBI" id="CHEBI:59789"/>
    </ligand>
</feature>
<feature type="active site" evidence="5">
    <location>
        <position position="370"/>
    </location>
</feature>
<dbReference type="PROSITE" id="PS51687">
    <property type="entry name" value="SAM_MT_RNA_M5U"/>
    <property type="match status" value="1"/>
</dbReference>
<dbReference type="InterPro" id="IPR029063">
    <property type="entry name" value="SAM-dependent_MTases_sf"/>
</dbReference>
<dbReference type="InterPro" id="IPR030390">
    <property type="entry name" value="MeTrfase_TrmA_AS"/>
</dbReference>
<dbReference type="InterPro" id="IPR002792">
    <property type="entry name" value="TRAM_dom"/>
</dbReference>
<dbReference type="AlphaFoldDB" id="A0A2W2GSG0"/>
<dbReference type="PROSITE" id="PS01231">
    <property type="entry name" value="TRMA_2"/>
    <property type="match status" value="1"/>
</dbReference>
<evidence type="ECO:0000256" key="1">
    <source>
        <dbReference type="ARBA" id="ARBA00022603"/>
    </source>
</evidence>
<dbReference type="SUPFAM" id="SSF53335">
    <property type="entry name" value="S-adenosyl-L-methionine-dependent methyltransferases"/>
    <property type="match status" value="1"/>
</dbReference>
<feature type="active site" description="Nucleophile" evidence="4">
    <location>
        <position position="370"/>
    </location>
</feature>
<accession>A0A2W2GSG0</accession>
<evidence type="ECO:0000256" key="4">
    <source>
        <dbReference type="PROSITE-ProRule" id="PRU01024"/>
    </source>
</evidence>
<evidence type="ECO:0000313" key="7">
    <source>
        <dbReference type="EMBL" id="PZG45489.1"/>
    </source>
</evidence>
<dbReference type="InterPro" id="IPR030391">
    <property type="entry name" value="MeTrfase_TrmA_CS"/>
</dbReference>
<keyword evidence="1 4" id="KW-0489">Methyltransferase</keyword>
<dbReference type="PANTHER" id="PTHR11061">
    <property type="entry name" value="RNA M5U METHYLTRANSFERASE"/>
    <property type="match status" value="1"/>
</dbReference>
<dbReference type="Pfam" id="PF05958">
    <property type="entry name" value="tRNA_U5-meth_tr"/>
    <property type="match status" value="1"/>
</dbReference>
<keyword evidence="8" id="KW-1185">Reference proteome</keyword>
<evidence type="ECO:0000256" key="3">
    <source>
        <dbReference type="ARBA" id="ARBA00022691"/>
    </source>
</evidence>
<dbReference type="EMBL" id="POUA01000106">
    <property type="protein sequence ID" value="PZG45489.1"/>
    <property type="molecule type" value="Genomic_DNA"/>
</dbReference>
<dbReference type="SUPFAM" id="SSF50249">
    <property type="entry name" value="Nucleic acid-binding proteins"/>
    <property type="match status" value="1"/>
</dbReference>
<comment type="similarity">
    <text evidence="4">Belongs to the class I-like SAM-binding methyltransferase superfamily. RNA M5U methyltransferase family.</text>
</comment>
<dbReference type="Gene3D" id="2.40.50.1070">
    <property type="match status" value="1"/>
</dbReference>
<protein>
    <submittedName>
        <fullName evidence="7">tRNA/tmRNA/rRNA uracil-C5-methylase</fullName>
    </submittedName>
</protein>
<evidence type="ECO:0000313" key="8">
    <source>
        <dbReference type="Proteomes" id="UP000248544"/>
    </source>
</evidence>
<dbReference type="PROSITE" id="PS50926">
    <property type="entry name" value="TRAM"/>
    <property type="match status" value="1"/>
</dbReference>
<evidence type="ECO:0000256" key="2">
    <source>
        <dbReference type="ARBA" id="ARBA00022679"/>
    </source>
</evidence>
<dbReference type="Gene3D" id="2.40.50.140">
    <property type="entry name" value="Nucleic acid-binding proteins"/>
    <property type="match status" value="1"/>
</dbReference>
<dbReference type="Gene3D" id="3.40.50.150">
    <property type="entry name" value="Vaccinia Virus protein VP39"/>
    <property type="match status" value="1"/>
</dbReference>
<evidence type="ECO:0000259" key="6">
    <source>
        <dbReference type="PROSITE" id="PS50926"/>
    </source>
</evidence>
<keyword evidence="3 4" id="KW-0949">S-adenosyl-L-methionine</keyword>
<dbReference type="InterPro" id="IPR012340">
    <property type="entry name" value="NA-bd_OB-fold"/>
</dbReference>
<dbReference type="CDD" id="cd02440">
    <property type="entry name" value="AdoMet_MTases"/>
    <property type="match status" value="1"/>
</dbReference>
<comment type="caution">
    <text evidence="7">The sequence shown here is derived from an EMBL/GenBank/DDBJ whole genome shotgun (WGS) entry which is preliminary data.</text>
</comment>
<feature type="binding site" evidence="4">
    <location>
        <position position="277"/>
    </location>
    <ligand>
        <name>S-adenosyl-L-methionine</name>
        <dbReference type="ChEBI" id="CHEBI:59789"/>
    </ligand>
</feature>
<proteinExistence type="inferred from homology"/>
<dbReference type="InterPro" id="IPR010280">
    <property type="entry name" value="U5_MeTrfase_fam"/>
</dbReference>